<feature type="domain" description="PIN" evidence="1">
    <location>
        <begin position="2"/>
        <end position="116"/>
    </location>
</feature>
<dbReference type="AlphaFoldDB" id="A0A1R4H2D3"/>
<dbReference type="RefSeq" id="WP_087146051.1">
    <property type="nucleotide sequence ID" value="NZ_FUKJ01000068.1"/>
</dbReference>
<dbReference type="CDD" id="cd18682">
    <property type="entry name" value="PIN_VapC-like"/>
    <property type="match status" value="1"/>
</dbReference>
<sequence length="126" mass="13856">MIVLDASALLAYLFRESGHDIVEKYIENACISTVNLSEVAGRFSRDGIDVTPIIQHIEKTSIEIIPFTQIHALYAADFIPKTKHYGLSLGDRACLGLATAKNLAVLTADAAWSEIEDISIKIIQIR</sequence>
<dbReference type="Pfam" id="PF01850">
    <property type="entry name" value="PIN"/>
    <property type="match status" value="1"/>
</dbReference>
<organism evidence="2 3">
    <name type="scientific">Crenothrix polyspora</name>
    <dbReference type="NCBI Taxonomy" id="360316"/>
    <lineage>
        <taxon>Bacteria</taxon>
        <taxon>Pseudomonadati</taxon>
        <taxon>Pseudomonadota</taxon>
        <taxon>Gammaproteobacteria</taxon>
        <taxon>Methylococcales</taxon>
        <taxon>Crenotrichaceae</taxon>
        <taxon>Crenothrix</taxon>
    </lineage>
</organism>
<dbReference type="Gene3D" id="3.40.50.1010">
    <property type="entry name" value="5'-nuclease"/>
    <property type="match status" value="1"/>
</dbReference>
<keyword evidence="3" id="KW-1185">Reference proteome</keyword>
<gene>
    <name evidence="2" type="ORF">CRENPOLYSF2_160015</name>
</gene>
<proteinExistence type="predicted"/>
<evidence type="ECO:0000313" key="2">
    <source>
        <dbReference type="EMBL" id="SJM90336.1"/>
    </source>
</evidence>
<accession>A0A1R4H2D3</accession>
<dbReference type="SUPFAM" id="SSF88723">
    <property type="entry name" value="PIN domain-like"/>
    <property type="match status" value="1"/>
</dbReference>
<dbReference type="InterPro" id="IPR029060">
    <property type="entry name" value="PIN-like_dom_sf"/>
</dbReference>
<dbReference type="EMBL" id="FUKJ01000068">
    <property type="protein sequence ID" value="SJM90336.1"/>
    <property type="molecule type" value="Genomic_DNA"/>
</dbReference>
<evidence type="ECO:0000259" key="1">
    <source>
        <dbReference type="Pfam" id="PF01850"/>
    </source>
</evidence>
<name>A0A1R4H2D3_9GAMM</name>
<dbReference type="InterPro" id="IPR002716">
    <property type="entry name" value="PIN_dom"/>
</dbReference>
<dbReference type="Proteomes" id="UP000195442">
    <property type="component" value="Unassembled WGS sequence"/>
</dbReference>
<evidence type="ECO:0000313" key="3">
    <source>
        <dbReference type="Proteomes" id="UP000195442"/>
    </source>
</evidence>
<dbReference type="OrthoDB" id="286092at2"/>
<protein>
    <submittedName>
        <fullName evidence="2">PilT protein domain protein</fullName>
    </submittedName>
</protein>
<reference evidence="3" key="1">
    <citation type="submission" date="2017-02" db="EMBL/GenBank/DDBJ databases">
        <authorList>
            <person name="Daims H."/>
        </authorList>
    </citation>
    <scope>NUCLEOTIDE SEQUENCE [LARGE SCALE GENOMIC DNA]</scope>
</reference>